<dbReference type="EMBL" id="JAMXQS010000009">
    <property type="protein sequence ID" value="MCO6051963.1"/>
    <property type="molecule type" value="Genomic_DNA"/>
</dbReference>
<keyword evidence="6" id="KW-0119">Carbohydrate metabolism</keyword>
<organism evidence="9 10">
    <name type="scientific">Mesorhizobium liriopis</name>
    <dbReference type="NCBI Taxonomy" id="2953882"/>
    <lineage>
        <taxon>Bacteria</taxon>
        <taxon>Pseudomonadati</taxon>
        <taxon>Pseudomonadota</taxon>
        <taxon>Alphaproteobacteria</taxon>
        <taxon>Hyphomicrobiales</taxon>
        <taxon>Phyllobacteriaceae</taxon>
        <taxon>Mesorhizobium</taxon>
    </lineage>
</organism>
<evidence type="ECO:0000259" key="8">
    <source>
        <dbReference type="Pfam" id="PF17042"/>
    </source>
</evidence>
<accession>A0ABT1CAW0</accession>
<feature type="domain" description="Four-carbon acid sugar kinase nucleotide binding" evidence="8">
    <location>
        <begin position="267"/>
        <end position="425"/>
    </location>
</feature>
<evidence type="ECO:0000256" key="2">
    <source>
        <dbReference type="ARBA" id="ARBA00022679"/>
    </source>
</evidence>
<proteinExistence type="inferred from homology"/>
<keyword evidence="5" id="KW-0067">ATP-binding</keyword>
<keyword evidence="4 9" id="KW-0418">Kinase</keyword>
<dbReference type="Gene3D" id="3.40.980.20">
    <property type="entry name" value="Four-carbon acid sugar kinase, nucleotide binding domain"/>
    <property type="match status" value="1"/>
</dbReference>
<dbReference type="Gene3D" id="3.40.50.10840">
    <property type="entry name" value="Putative sugar-binding, N-terminal domain"/>
    <property type="match status" value="1"/>
</dbReference>
<dbReference type="SUPFAM" id="SSF142764">
    <property type="entry name" value="YgbK-like"/>
    <property type="match status" value="1"/>
</dbReference>
<dbReference type="Proteomes" id="UP001205906">
    <property type="component" value="Unassembled WGS sequence"/>
</dbReference>
<evidence type="ECO:0000256" key="6">
    <source>
        <dbReference type="ARBA" id="ARBA00023277"/>
    </source>
</evidence>
<evidence type="ECO:0000256" key="4">
    <source>
        <dbReference type="ARBA" id="ARBA00022777"/>
    </source>
</evidence>
<sequence>MMPPLLSYYGDDLTGSTDVMEALETRGVPTVLFTGIPDDALLARFAHVEAIGIAGTSRSETPDWMDAHLPAVFRWLKETGAALTHYKVCSTFDSSPTVGSIGRALDIGAELFGQSSTPLVVGAPELKRWTAFAHLFAGFRGENFRIDRHPVMSRHPVTPMAESDLRVHLGAQTEKPVGLIDLVALKAGITAEDAEAVFSTFPVVLLDVLDADTQERVGDLLWQRRARSPFVVGSSGVEYALVAKGAATPLSGRTRRFDNPGSRGPIAVVSGSCSPTTERQIRHATENGFEGIALDVAALLGEEREHEIARVVEAGSAALSAGRSPLIYSALGGETAEGAGGGRRIGRALGLVLQQLVSRHGLARAVVAGGDTSSHAIAELGIGALECLLPLPRSPGSPLCLAHRADGSRLEVAFKGGQVGGDDYFSLVRDS</sequence>
<dbReference type="Pfam" id="PF17042">
    <property type="entry name" value="NBD_C"/>
    <property type="match status" value="1"/>
</dbReference>
<dbReference type="InterPro" id="IPR037051">
    <property type="entry name" value="4-carb_acid_sugar_kinase_N_sf"/>
</dbReference>
<gene>
    <name evidence="9" type="ORF">NGM99_19425</name>
</gene>
<evidence type="ECO:0000256" key="3">
    <source>
        <dbReference type="ARBA" id="ARBA00022741"/>
    </source>
</evidence>
<comment type="caution">
    <text evidence="9">The sequence shown here is derived from an EMBL/GenBank/DDBJ whole genome shotgun (WGS) entry which is preliminary data.</text>
</comment>
<dbReference type="Pfam" id="PF07005">
    <property type="entry name" value="SBD_N"/>
    <property type="match status" value="1"/>
</dbReference>
<keyword evidence="2" id="KW-0808">Transferase</keyword>
<evidence type="ECO:0000256" key="5">
    <source>
        <dbReference type="ARBA" id="ARBA00022840"/>
    </source>
</evidence>
<dbReference type="InterPro" id="IPR042213">
    <property type="entry name" value="NBD_C_sf"/>
</dbReference>
<dbReference type="InterPro" id="IPR010737">
    <property type="entry name" value="4-carb_acid_sugar_kinase_N"/>
</dbReference>
<protein>
    <submittedName>
        <fullName evidence="9">Four-carbon acid sugar kinase family protein</fullName>
    </submittedName>
</protein>
<name>A0ABT1CAW0_9HYPH</name>
<comment type="similarity">
    <text evidence="1">Belongs to the four-carbon acid sugar kinase family.</text>
</comment>
<evidence type="ECO:0000313" key="10">
    <source>
        <dbReference type="Proteomes" id="UP001205906"/>
    </source>
</evidence>
<dbReference type="InterPro" id="IPR031475">
    <property type="entry name" value="NBD_C"/>
</dbReference>
<reference evidence="9 10" key="1">
    <citation type="submission" date="2022-06" db="EMBL/GenBank/DDBJ databases">
        <title>Mesorhizobium sp. strain RP14 Genome sequencing and assembly.</title>
        <authorList>
            <person name="Kim I."/>
        </authorList>
    </citation>
    <scope>NUCLEOTIDE SEQUENCE [LARGE SCALE GENOMIC DNA]</scope>
    <source>
        <strain evidence="10">RP14(2022)</strain>
    </source>
</reference>
<dbReference type="GO" id="GO:0016301">
    <property type="term" value="F:kinase activity"/>
    <property type="evidence" value="ECO:0007669"/>
    <property type="project" value="UniProtKB-KW"/>
</dbReference>
<keyword evidence="10" id="KW-1185">Reference proteome</keyword>
<dbReference type="RefSeq" id="WP_252822056.1">
    <property type="nucleotide sequence ID" value="NZ_JAMXQS010000009.1"/>
</dbReference>
<feature type="domain" description="Four-carbon acid sugar kinase N-terminal" evidence="7">
    <location>
        <begin position="7"/>
        <end position="241"/>
    </location>
</feature>
<evidence type="ECO:0000259" key="7">
    <source>
        <dbReference type="Pfam" id="PF07005"/>
    </source>
</evidence>
<evidence type="ECO:0000256" key="1">
    <source>
        <dbReference type="ARBA" id="ARBA00005715"/>
    </source>
</evidence>
<evidence type="ECO:0000313" key="9">
    <source>
        <dbReference type="EMBL" id="MCO6051963.1"/>
    </source>
</evidence>
<keyword evidence="3" id="KW-0547">Nucleotide-binding</keyword>